<dbReference type="EMBL" id="LR214950">
    <property type="protein sequence ID" value="VEU58491.1"/>
    <property type="molecule type" value="Genomic_DNA"/>
</dbReference>
<evidence type="ECO:0000313" key="1">
    <source>
        <dbReference type="EMBL" id="VEU58491.1"/>
    </source>
</evidence>
<reference evidence="1 2" key="1">
    <citation type="submission" date="2019-01" db="EMBL/GenBank/DDBJ databases">
        <authorList>
            <consortium name="Pathogen Informatics"/>
        </authorList>
    </citation>
    <scope>NUCLEOTIDE SEQUENCE [LARGE SCALE GENOMIC DNA]</scope>
    <source>
        <strain evidence="1 2">NCTC10183</strain>
    </source>
</reference>
<dbReference type="Proteomes" id="UP000290568">
    <property type="component" value="Chromosome"/>
</dbReference>
<protein>
    <submittedName>
        <fullName evidence="1">Uncharacterized protein</fullName>
    </submittedName>
</protein>
<name>A0A449A2L2_9BACT</name>
<keyword evidence="2" id="KW-1185">Reference proteome</keyword>
<dbReference type="AlphaFoldDB" id="A0A449A2L2"/>
<proteinExistence type="predicted"/>
<dbReference type="RefSeq" id="WP_129620153.1">
    <property type="nucleotide sequence ID" value="NZ_LR214950.1"/>
</dbReference>
<sequence>MDLKKEANFTSEFVKIEKNKEIIKEFNIFRHHDLINHAYREQKELWQMFYKRKYFKLRELSLTDNLSQGKYLFDVKVDSKLINKKEIVIELVYLNIDNKIKKLLDQFILDLQNLKYEPKYNKCDCSTTFLLLSKYSLKHGVWIWAHNYLREVYPSHEDNLLEIDLWDLYKNYNKCINFRRMGTKKVTLMYYLREEIRITNSDYSFYSIWILVEEFLRKLKLEIDQKIIKKQIFDYFEIIAYKHFRKIVLKSIEDLENQELIDELNYKYKETNLKKEMKNATTELFLEFIVDYIFYYFNLSFDSVDKLFENHIDADSNFFYFVKHLSGERQIKILRKLKKILLHFKNML</sequence>
<evidence type="ECO:0000313" key="2">
    <source>
        <dbReference type="Proteomes" id="UP000290568"/>
    </source>
</evidence>
<organism evidence="1 2">
    <name type="scientific">Mycoplasmopsis gallinacea</name>
    <dbReference type="NCBI Taxonomy" id="29556"/>
    <lineage>
        <taxon>Bacteria</taxon>
        <taxon>Bacillati</taxon>
        <taxon>Mycoplasmatota</taxon>
        <taxon>Mycoplasmoidales</taxon>
        <taxon>Metamycoplasmataceae</taxon>
        <taxon>Mycoplasmopsis</taxon>
    </lineage>
</organism>
<accession>A0A449A2L2</accession>
<gene>
    <name evidence="1" type="ORF">NCTC10183_00252</name>
</gene>